<evidence type="ECO:0000256" key="11">
    <source>
        <dbReference type="ARBA" id="ARBA00023274"/>
    </source>
</evidence>
<evidence type="ECO:0000256" key="1">
    <source>
        <dbReference type="ARBA" id="ARBA00004123"/>
    </source>
</evidence>
<comment type="caution">
    <text evidence="14">The sequence shown here is derived from an EMBL/GenBank/DDBJ whole genome shotgun (WGS) entry which is preliminary data.</text>
</comment>
<name>A0A5C7IUC3_9ROSI</name>
<reference evidence="15" key="1">
    <citation type="journal article" date="2019" name="Gigascience">
        <title>De novo genome assembly of the endangered Acer yangbiense, a plant species with extremely small populations endemic to Yunnan Province, China.</title>
        <authorList>
            <person name="Yang J."/>
            <person name="Wariss H.M."/>
            <person name="Tao L."/>
            <person name="Zhang R."/>
            <person name="Yun Q."/>
            <person name="Hollingsworth P."/>
            <person name="Dao Z."/>
            <person name="Luo G."/>
            <person name="Guo H."/>
            <person name="Ma Y."/>
            <person name="Sun W."/>
        </authorList>
    </citation>
    <scope>NUCLEOTIDE SEQUENCE [LARGE SCALE GENOMIC DNA]</scope>
    <source>
        <strain evidence="15">cv. Malutang</strain>
    </source>
</reference>
<evidence type="ECO:0000256" key="6">
    <source>
        <dbReference type="ARBA" id="ARBA00022729"/>
    </source>
</evidence>
<feature type="domain" description="Bulb-type lectin" evidence="13">
    <location>
        <begin position="40"/>
        <end position="83"/>
    </location>
</feature>
<evidence type="ECO:0000256" key="9">
    <source>
        <dbReference type="ARBA" id="ARBA00023187"/>
    </source>
</evidence>
<dbReference type="InterPro" id="IPR027248">
    <property type="entry name" value="Sm_D2"/>
</dbReference>
<dbReference type="InterPro" id="IPR001480">
    <property type="entry name" value="Bulb-type_lectin_dom"/>
</dbReference>
<sequence length="191" mass="21183">MWTEVPKTGKGKKKSLPVNKDRFISKMFLCGDSVIIVLRNPNSALLQDNGNLVLLDSSSKIIWQSFDFPTDTILLGQVLATGKMLDSNANGTVDYSTGQYRLEVQMGGNVILSAFRFADPAYWYTDTAGNQSVSVIFNNSTAFMYVGINTRILSSKLNTTDFIIGKFTPIEDYYHRATISGPWKSPTMGLQ</sequence>
<evidence type="ECO:0000313" key="14">
    <source>
        <dbReference type="EMBL" id="TXG72026.1"/>
    </source>
</evidence>
<evidence type="ECO:0000256" key="12">
    <source>
        <dbReference type="RuleBase" id="RU365051"/>
    </source>
</evidence>
<keyword evidence="5 12" id="KW-0507">mRNA processing</keyword>
<keyword evidence="9 12" id="KW-0508">mRNA splicing</keyword>
<keyword evidence="6" id="KW-0732">Signal</keyword>
<dbReference type="PANTHER" id="PTHR12777">
    <property type="entry name" value="SMALL NUCLEAR RIBONUCLEOPROTEIN SM D2"/>
    <property type="match status" value="1"/>
</dbReference>
<dbReference type="AlphaFoldDB" id="A0A5C7IUC3"/>
<evidence type="ECO:0000256" key="5">
    <source>
        <dbReference type="ARBA" id="ARBA00022664"/>
    </source>
</evidence>
<dbReference type="EMBL" id="VAHF01000001">
    <property type="protein sequence ID" value="TXG72026.1"/>
    <property type="molecule type" value="Genomic_DNA"/>
</dbReference>
<dbReference type="Gene3D" id="2.30.30.100">
    <property type="match status" value="1"/>
</dbReference>
<evidence type="ECO:0000256" key="3">
    <source>
        <dbReference type="ARBA" id="ARBA00008146"/>
    </source>
</evidence>
<comment type="subcellular location">
    <subcellularLocation>
        <location evidence="2">Cytoplasm</location>
        <location evidence="2">Cytosol</location>
    </subcellularLocation>
    <subcellularLocation>
        <location evidence="1 12">Nucleus</location>
    </subcellularLocation>
</comment>
<evidence type="ECO:0000313" key="15">
    <source>
        <dbReference type="Proteomes" id="UP000323000"/>
    </source>
</evidence>
<dbReference type="GO" id="GO:0030532">
    <property type="term" value="C:small nuclear ribonucleoprotein complex"/>
    <property type="evidence" value="ECO:0007669"/>
    <property type="project" value="InterPro"/>
</dbReference>
<keyword evidence="8" id="KW-0325">Glycoprotein</keyword>
<evidence type="ECO:0000256" key="4">
    <source>
        <dbReference type="ARBA" id="ARBA00022490"/>
    </source>
</evidence>
<evidence type="ECO:0000256" key="8">
    <source>
        <dbReference type="ARBA" id="ARBA00023180"/>
    </source>
</evidence>
<comment type="similarity">
    <text evidence="3 12">Belongs to the snRNP core protein family.</text>
</comment>
<dbReference type="Gene3D" id="2.90.10.10">
    <property type="entry name" value="Bulb-type lectin domain"/>
    <property type="match status" value="2"/>
</dbReference>
<dbReference type="GO" id="GO:0005829">
    <property type="term" value="C:cytosol"/>
    <property type="evidence" value="ECO:0007669"/>
    <property type="project" value="UniProtKB-SubCell"/>
</dbReference>
<keyword evidence="15" id="KW-1185">Reference proteome</keyword>
<organism evidence="14 15">
    <name type="scientific">Acer yangbiense</name>
    <dbReference type="NCBI Taxonomy" id="1000413"/>
    <lineage>
        <taxon>Eukaryota</taxon>
        <taxon>Viridiplantae</taxon>
        <taxon>Streptophyta</taxon>
        <taxon>Embryophyta</taxon>
        <taxon>Tracheophyta</taxon>
        <taxon>Spermatophyta</taxon>
        <taxon>Magnoliopsida</taxon>
        <taxon>eudicotyledons</taxon>
        <taxon>Gunneridae</taxon>
        <taxon>Pentapetalae</taxon>
        <taxon>rosids</taxon>
        <taxon>malvids</taxon>
        <taxon>Sapindales</taxon>
        <taxon>Sapindaceae</taxon>
        <taxon>Hippocastanoideae</taxon>
        <taxon>Acereae</taxon>
        <taxon>Acer</taxon>
    </lineage>
</organism>
<dbReference type="SUPFAM" id="SSF51110">
    <property type="entry name" value="alpha-D-mannose-specific plant lectins"/>
    <property type="match status" value="1"/>
</dbReference>
<dbReference type="OrthoDB" id="5857966at2759"/>
<protein>
    <recommendedName>
        <fullName evidence="12">Small nuclear ribonucleoprotein Sm D2</fullName>
        <shortName evidence="12">Sm-D2</shortName>
    </recommendedName>
    <alternativeName>
        <fullName evidence="12">snRNP core protein D2</fullName>
    </alternativeName>
</protein>
<evidence type="ECO:0000256" key="10">
    <source>
        <dbReference type="ARBA" id="ARBA00023242"/>
    </source>
</evidence>
<dbReference type="GO" id="GO:0008380">
    <property type="term" value="P:RNA splicing"/>
    <property type="evidence" value="ECO:0007669"/>
    <property type="project" value="UniProtKB-KW"/>
</dbReference>
<accession>A0A5C7IUC3</accession>
<gene>
    <name evidence="14" type="ORF">EZV62_000605</name>
</gene>
<evidence type="ECO:0000259" key="13">
    <source>
        <dbReference type="Pfam" id="PF01453"/>
    </source>
</evidence>
<dbReference type="GO" id="GO:0006397">
    <property type="term" value="P:mRNA processing"/>
    <property type="evidence" value="ECO:0007669"/>
    <property type="project" value="UniProtKB-KW"/>
</dbReference>
<evidence type="ECO:0000256" key="7">
    <source>
        <dbReference type="ARBA" id="ARBA00023157"/>
    </source>
</evidence>
<evidence type="ECO:0000256" key="2">
    <source>
        <dbReference type="ARBA" id="ARBA00004514"/>
    </source>
</evidence>
<proteinExistence type="inferred from homology"/>
<dbReference type="Proteomes" id="UP000323000">
    <property type="component" value="Chromosome 1"/>
</dbReference>
<dbReference type="InterPro" id="IPR036426">
    <property type="entry name" value="Bulb-type_lectin_dom_sf"/>
</dbReference>
<keyword evidence="7" id="KW-1015">Disulfide bond</keyword>
<keyword evidence="10 12" id="KW-0539">Nucleus</keyword>
<keyword evidence="11 12" id="KW-0687">Ribonucleoprotein</keyword>
<dbReference type="Pfam" id="PF01453">
    <property type="entry name" value="B_lectin"/>
    <property type="match status" value="1"/>
</dbReference>
<keyword evidence="4" id="KW-0963">Cytoplasm</keyword>